<dbReference type="FunFam" id="1.20.81.30:FF:000001">
    <property type="entry name" value="Type II secretion system protein F"/>
    <property type="match status" value="2"/>
</dbReference>
<evidence type="ECO:0000313" key="12">
    <source>
        <dbReference type="EMBL" id="PLX19010.1"/>
    </source>
</evidence>
<evidence type="ECO:0000256" key="9">
    <source>
        <dbReference type="RuleBase" id="RU003923"/>
    </source>
</evidence>
<dbReference type="Gene3D" id="1.20.81.30">
    <property type="entry name" value="Type II secretion system (T2SS), domain F"/>
    <property type="match status" value="2"/>
</dbReference>
<dbReference type="InterPro" id="IPR042094">
    <property type="entry name" value="T2SS_GspF_sf"/>
</dbReference>
<dbReference type="PROSITE" id="PS00874">
    <property type="entry name" value="T2SP_F"/>
    <property type="match status" value="1"/>
</dbReference>
<feature type="transmembrane region" description="Helical" evidence="10">
    <location>
        <begin position="165"/>
        <end position="190"/>
    </location>
</feature>
<dbReference type="Pfam" id="PF00482">
    <property type="entry name" value="T2SSF"/>
    <property type="match status" value="2"/>
</dbReference>
<evidence type="ECO:0000256" key="4">
    <source>
        <dbReference type="ARBA" id="ARBA00022475"/>
    </source>
</evidence>
<keyword evidence="8 10" id="KW-0472">Membrane</keyword>
<evidence type="ECO:0000256" key="1">
    <source>
        <dbReference type="ARBA" id="ARBA00004429"/>
    </source>
</evidence>
<feature type="domain" description="Type II secretion system protein GspF" evidence="11">
    <location>
        <begin position="270"/>
        <end position="392"/>
    </location>
</feature>
<name>A0A2N5ZJY8_MUIH1</name>
<comment type="similarity">
    <text evidence="2 9">Belongs to the GSP F family.</text>
</comment>
<evidence type="ECO:0000256" key="2">
    <source>
        <dbReference type="ARBA" id="ARBA00005745"/>
    </source>
</evidence>
<dbReference type="PANTHER" id="PTHR30012">
    <property type="entry name" value="GENERAL SECRETION PATHWAY PROTEIN"/>
    <property type="match status" value="1"/>
</dbReference>
<dbReference type="Proteomes" id="UP000234857">
    <property type="component" value="Unassembled WGS sequence"/>
</dbReference>
<feature type="domain" description="Type II secretion system protein GspF" evidence="11">
    <location>
        <begin position="65"/>
        <end position="188"/>
    </location>
</feature>
<evidence type="ECO:0000256" key="10">
    <source>
        <dbReference type="SAM" id="Phobius"/>
    </source>
</evidence>
<dbReference type="PRINTS" id="PR00812">
    <property type="entry name" value="BCTERIALGSPF"/>
</dbReference>
<protein>
    <submittedName>
        <fullName evidence="12">Pilus assembly protein PilC</fullName>
    </submittedName>
</protein>
<accession>A0A2N5ZJY8</accession>
<evidence type="ECO:0000256" key="5">
    <source>
        <dbReference type="ARBA" id="ARBA00022519"/>
    </source>
</evidence>
<organism evidence="12 13">
    <name type="scientific">Muiribacterium halophilum</name>
    <dbReference type="NCBI Taxonomy" id="2053465"/>
    <lineage>
        <taxon>Bacteria</taxon>
        <taxon>Candidatus Muiribacteriota</taxon>
        <taxon>Candidatus Muiribacteriia</taxon>
        <taxon>Candidatus Muiribacteriales</taxon>
        <taxon>Candidatus Muiribacteriaceae</taxon>
        <taxon>Candidatus Muiribacterium</taxon>
    </lineage>
</organism>
<proteinExistence type="inferred from homology"/>
<dbReference type="AlphaFoldDB" id="A0A2N5ZJY8"/>
<dbReference type="InterPro" id="IPR001992">
    <property type="entry name" value="T2SS_GspF/T4SS_PilC_CS"/>
</dbReference>
<evidence type="ECO:0000256" key="7">
    <source>
        <dbReference type="ARBA" id="ARBA00022989"/>
    </source>
</evidence>
<keyword evidence="6 9" id="KW-0812">Transmembrane</keyword>
<sequence>MPKFSYKVKTRDGKTLTGEIDSDSKELAIAKLKEKGYYIVGPLKEKSKEHAFFKKKVKTSEVSIFARQFATMIGSGVPLVRCLNIMVDQVENPVFKEIISQVRADVEAGATFSAALARHPQVFSPLFCDLVRAGEAGGILDQILDRLANYLEDSEALKAKVKGALTYPAVVFSVAILVVFFLMTFVLPNFNQIFEGMGGDSKLPLPTRLLMGISSFMSKYFIFIIIAMGAMVFGIKKFFETKQGRRLLDTYSLRLPGFGNLLKKVAVSKFTRTLGTLISAGVPILQALEVTANTAGNVLITEAILKTRVSIKEGESISEPLKASKIFPPMVIQMIAVGEETGELDIMLSKVADFYDQEVDTAVKGLTSIIEPVVIVFMGVVIGGIVLAIFMPMLEMINKASN</sequence>
<gene>
    <name evidence="12" type="ORF">C0601_03095</name>
</gene>
<comment type="caution">
    <text evidence="12">The sequence shown here is derived from an EMBL/GenBank/DDBJ whole genome shotgun (WGS) entry which is preliminary data.</text>
</comment>
<comment type="subcellular location">
    <subcellularLocation>
        <location evidence="1">Cell inner membrane</location>
        <topology evidence="1">Multi-pass membrane protein</topology>
    </subcellularLocation>
    <subcellularLocation>
        <location evidence="9">Cell membrane</location>
        <topology evidence="9">Multi-pass membrane protein</topology>
    </subcellularLocation>
</comment>
<feature type="transmembrane region" description="Helical" evidence="10">
    <location>
        <begin position="210"/>
        <end position="235"/>
    </location>
</feature>
<evidence type="ECO:0000313" key="13">
    <source>
        <dbReference type="Proteomes" id="UP000234857"/>
    </source>
</evidence>
<reference evidence="12 13" key="1">
    <citation type="submission" date="2017-11" db="EMBL/GenBank/DDBJ databases">
        <title>Genome-resolved metagenomics identifies genetic mobility, metabolic interactions, and unexpected diversity in perchlorate-reducing communities.</title>
        <authorList>
            <person name="Barnum T.P."/>
            <person name="Figueroa I.A."/>
            <person name="Carlstrom C.I."/>
            <person name="Lucas L.N."/>
            <person name="Engelbrektson A.L."/>
            <person name="Coates J.D."/>
        </authorList>
    </citation>
    <scope>NUCLEOTIDE SEQUENCE [LARGE SCALE GENOMIC DNA]</scope>
    <source>
        <strain evidence="12">BM706</strain>
    </source>
</reference>
<dbReference type="InterPro" id="IPR018076">
    <property type="entry name" value="T2SS_GspF_dom"/>
</dbReference>
<evidence type="ECO:0000259" key="11">
    <source>
        <dbReference type="Pfam" id="PF00482"/>
    </source>
</evidence>
<dbReference type="PANTHER" id="PTHR30012:SF7">
    <property type="entry name" value="PROTEIN TRANSPORT PROTEIN HOFC HOMOLOG"/>
    <property type="match status" value="1"/>
</dbReference>
<dbReference type="InterPro" id="IPR003004">
    <property type="entry name" value="GspF/PilC"/>
</dbReference>
<dbReference type="EMBL" id="PKTG01000043">
    <property type="protein sequence ID" value="PLX19010.1"/>
    <property type="molecule type" value="Genomic_DNA"/>
</dbReference>
<evidence type="ECO:0000256" key="8">
    <source>
        <dbReference type="ARBA" id="ARBA00023136"/>
    </source>
</evidence>
<dbReference type="GO" id="GO:0015628">
    <property type="term" value="P:protein secretion by the type II secretion system"/>
    <property type="evidence" value="ECO:0007669"/>
    <property type="project" value="TreeGrafter"/>
</dbReference>
<dbReference type="GO" id="GO:0005886">
    <property type="term" value="C:plasma membrane"/>
    <property type="evidence" value="ECO:0007669"/>
    <property type="project" value="UniProtKB-SubCell"/>
</dbReference>
<evidence type="ECO:0000256" key="3">
    <source>
        <dbReference type="ARBA" id="ARBA00022448"/>
    </source>
</evidence>
<keyword evidence="5" id="KW-0997">Cell inner membrane</keyword>
<evidence type="ECO:0000256" key="6">
    <source>
        <dbReference type="ARBA" id="ARBA00022692"/>
    </source>
</evidence>
<keyword evidence="4" id="KW-1003">Cell membrane</keyword>
<keyword evidence="7 10" id="KW-1133">Transmembrane helix</keyword>
<keyword evidence="3 9" id="KW-0813">Transport</keyword>
<feature type="transmembrane region" description="Helical" evidence="10">
    <location>
        <begin position="373"/>
        <end position="394"/>
    </location>
</feature>